<dbReference type="Proteomes" id="UP000252519">
    <property type="component" value="Unassembled WGS sequence"/>
</dbReference>
<evidence type="ECO:0000313" key="2">
    <source>
        <dbReference type="Proteomes" id="UP000252519"/>
    </source>
</evidence>
<protein>
    <submittedName>
        <fullName evidence="1">Uncharacterized protein</fullName>
    </submittedName>
</protein>
<dbReference type="EMBL" id="JOJR01003236">
    <property type="protein sequence ID" value="RCN27963.1"/>
    <property type="molecule type" value="Genomic_DNA"/>
</dbReference>
<comment type="caution">
    <text evidence="1">The sequence shown here is derived from an EMBL/GenBank/DDBJ whole genome shotgun (WGS) entry which is preliminary data.</text>
</comment>
<reference evidence="1 2" key="1">
    <citation type="submission" date="2014-10" db="EMBL/GenBank/DDBJ databases">
        <title>Draft genome of the hookworm Ancylostoma caninum.</title>
        <authorList>
            <person name="Mitreva M."/>
        </authorList>
    </citation>
    <scope>NUCLEOTIDE SEQUENCE [LARGE SCALE GENOMIC DNA]</scope>
    <source>
        <strain evidence="1 2">Baltimore</strain>
    </source>
</reference>
<name>A0A368F7A1_ANCCA</name>
<evidence type="ECO:0000313" key="1">
    <source>
        <dbReference type="EMBL" id="RCN27963.1"/>
    </source>
</evidence>
<keyword evidence="2" id="KW-1185">Reference proteome</keyword>
<organism evidence="1 2">
    <name type="scientific">Ancylostoma caninum</name>
    <name type="common">Dog hookworm</name>
    <dbReference type="NCBI Taxonomy" id="29170"/>
    <lineage>
        <taxon>Eukaryota</taxon>
        <taxon>Metazoa</taxon>
        <taxon>Ecdysozoa</taxon>
        <taxon>Nematoda</taxon>
        <taxon>Chromadorea</taxon>
        <taxon>Rhabditida</taxon>
        <taxon>Rhabditina</taxon>
        <taxon>Rhabditomorpha</taxon>
        <taxon>Strongyloidea</taxon>
        <taxon>Ancylostomatidae</taxon>
        <taxon>Ancylostomatinae</taxon>
        <taxon>Ancylostoma</taxon>
    </lineage>
</organism>
<accession>A0A368F7A1</accession>
<dbReference type="AlphaFoldDB" id="A0A368F7A1"/>
<sequence>MMLKHRRGTMTSTRRSTSIALRSIVLAWRSMIVA</sequence>
<proteinExistence type="predicted"/>
<gene>
    <name evidence="1" type="ORF">ANCCAN_26298</name>
</gene>